<dbReference type="STRING" id="55188.A0A2H5QUE5"/>
<accession>A0A2H5QUE5</accession>
<protein>
    <submittedName>
        <fullName evidence="2">Uncharacterized protein</fullName>
    </submittedName>
</protein>
<keyword evidence="3" id="KW-1185">Reference proteome</keyword>
<comment type="caution">
    <text evidence="2">The sequence shown here is derived from an EMBL/GenBank/DDBJ whole genome shotgun (WGS) entry which is preliminary data.</text>
</comment>
<sequence length="380" mass="43001">MENNSDKGNHLSRCSVLRFSNIVSSLSIEQQDAVREIGFGSLLDKRSITVHGMEYKLTPETFTSVMGVGDRGTPIVLGGENSEITDLRAKYCSGKKGIPIAAYINPSYLYALKDVSNIRGKNWANWSFNFLWDEVSKFNENKISSMNGCVIFLMLFYMSSTKFRCEKSVAAHHVLKVTDKLTMVTPQVMGRIEEHMRRNNDLLQKMGLKMDSLTEKVETLERAYFRQEGTNVADDSQSLPTYTGAEATDGPIFSSPNMEMHPLIHAIVTLSDLVREKHTPIEVKERKVVYLSTSTDEEAVLKEKLVEVLQDTIKPKLVPELEDESFAQQEKKCQQSQDFNSLSLGPPQPYRNRKQGRYQLSPYDQVSHGPKPKYRAGPFP</sequence>
<gene>
    <name evidence="2" type="ORF">CUMW_262600</name>
</gene>
<organism evidence="2 3">
    <name type="scientific">Citrus unshiu</name>
    <name type="common">Satsuma mandarin</name>
    <name type="synonym">Citrus nobilis var. unshiu</name>
    <dbReference type="NCBI Taxonomy" id="55188"/>
    <lineage>
        <taxon>Eukaryota</taxon>
        <taxon>Viridiplantae</taxon>
        <taxon>Streptophyta</taxon>
        <taxon>Embryophyta</taxon>
        <taxon>Tracheophyta</taxon>
        <taxon>Spermatophyta</taxon>
        <taxon>Magnoliopsida</taxon>
        <taxon>eudicotyledons</taxon>
        <taxon>Gunneridae</taxon>
        <taxon>Pentapetalae</taxon>
        <taxon>rosids</taxon>
        <taxon>malvids</taxon>
        <taxon>Sapindales</taxon>
        <taxon>Rutaceae</taxon>
        <taxon>Aurantioideae</taxon>
        <taxon>Citrus</taxon>
    </lineage>
</organism>
<dbReference type="PANTHER" id="PTHR34835">
    <property type="entry name" value="OS07G0283600 PROTEIN-RELATED"/>
    <property type="match status" value="1"/>
</dbReference>
<dbReference type="AlphaFoldDB" id="A0A2H5QUE5"/>
<dbReference type="EMBL" id="BDQV01000841">
    <property type="protein sequence ID" value="GAY68244.1"/>
    <property type="molecule type" value="Genomic_DNA"/>
</dbReference>
<dbReference type="PANTHER" id="PTHR34835:SF34">
    <property type="entry name" value="OS08G0555500 PROTEIN"/>
    <property type="match status" value="1"/>
</dbReference>
<dbReference type="Proteomes" id="UP000236630">
    <property type="component" value="Unassembled WGS sequence"/>
</dbReference>
<feature type="compositionally biased region" description="Polar residues" evidence="1">
    <location>
        <begin position="334"/>
        <end position="343"/>
    </location>
</feature>
<proteinExistence type="predicted"/>
<name>A0A2H5QUE5_CITUN</name>
<reference evidence="2 3" key="1">
    <citation type="journal article" date="2017" name="Front. Genet.">
        <title>Draft sequencing of the heterozygous diploid genome of Satsuma (Citrus unshiu Marc.) using a hybrid assembly approach.</title>
        <authorList>
            <person name="Shimizu T."/>
            <person name="Tanizawa Y."/>
            <person name="Mochizuki T."/>
            <person name="Nagasaki H."/>
            <person name="Yoshioka T."/>
            <person name="Toyoda A."/>
            <person name="Fujiyama A."/>
            <person name="Kaminuma E."/>
            <person name="Nakamura Y."/>
        </authorList>
    </citation>
    <scope>NUCLEOTIDE SEQUENCE [LARGE SCALE GENOMIC DNA]</scope>
    <source>
        <strain evidence="3">cv. Miyagawa wase</strain>
    </source>
</reference>
<evidence type="ECO:0000256" key="1">
    <source>
        <dbReference type="SAM" id="MobiDB-lite"/>
    </source>
</evidence>
<feature type="region of interest" description="Disordered" evidence="1">
    <location>
        <begin position="325"/>
        <end position="380"/>
    </location>
</feature>
<evidence type="ECO:0000313" key="2">
    <source>
        <dbReference type="EMBL" id="GAY68244.1"/>
    </source>
</evidence>
<evidence type="ECO:0000313" key="3">
    <source>
        <dbReference type="Proteomes" id="UP000236630"/>
    </source>
</evidence>